<feature type="compositionally biased region" description="Basic residues" evidence="1">
    <location>
        <begin position="148"/>
        <end position="157"/>
    </location>
</feature>
<keyword evidence="4" id="KW-1185">Reference proteome</keyword>
<dbReference type="PANTHER" id="PTHR14580">
    <property type="entry name" value="MULTIPLE MYELOMA TUMOR-ASSOCIATED PROTEIN 2 FAMILY MEMBER"/>
    <property type="match status" value="1"/>
</dbReference>
<accession>A0A8H5SWQ5</accession>
<evidence type="ECO:0000259" key="2">
    <source>
        <dbReference type="Pfam" id="PF10159"/>
    </source>
</evidence>
<proteinExistence type="predicted"/>
<name>A0A8H5SWQ5_FUSHE</name>
<protein>
    <submittedName>
        <fullName evidence="3">Multiple myeloma tumor-associated 2 like</fullName>
    </submittedName>
</protein>
<dbReference type="InterPro" id="IPR039207">
    <property type="entry name" value="MMTAG2-like"/>
</dbReference>
<evidence type="ECO:0000313" key="4">
    <source>
        <dbReference type="Proteomes" id="UP000567885"/>
    </source>
</evidence>
<feature type="compositionally biased region" description="Basic residues" evidence="1">
    <location>
        <begin position="165"/>
        <end position="176"/>
    </location>
</feature>
<feature type="compositionally biased region" description="Basic and acidic residues" evidence="1">
    <location>
        <begin position="132"/>
        <end position="147"/>
    </location>
</feature>
<dbReference type="Pfam" id="PF10159">
    <property type="entry name" value="MMtag"/>
    <property type="match status" value="1"/>
</dbReference>
<feature type="compositionally biased region" description="Basic and acidic residues" evidence="1">
    <location>
        <begin position="177"/>
        <end position="206"/>
    </location>
</feature>
<feature type="region of interest" description="Disordered" evidence="1">
    <location>
        <begin position="54"/>
        <end position="237"/>
    </location>
</feature>
<sequence length="237" mass="27042">MDLLSSIRKSGSRGGVNFSWDEVTSSSHRENYLGHSLKAPVGRWQKGRDLTWYAKAEDDSGEPDENGETDEQRRERERKEELRKVKEAEEDAIAVALGLPPPVRNSSGANAVELDPDKRKVGPASGPPEEAGNEKKERSKRHDDSHRRERRRHRSRSRDRDHDRERRHRRHKRSRSRDRDGKDRDDDRPRDKHRDKVGGEMLKEVNDGIEIGAGSAADQDRETDAVVAPGLIAETKP</sequence>
<gene>
    <name evidence="3" type="ORF">FHETE_8988</name>
</gene>
<dbReference type="AlphaFoldDB" id="A0A8H5SWQ5"/>
<reference evidence="3 4" key="1">
    <citation type="submission" date="2020-05" db="EMBL/GenBank/DDBJ databases">
        <title>Identification and distribution of gene clusters putatively required for synthesis of sphingolipid metabolism inhibitors in phylogenetically diverse species of the filamentous fungus Fusarium.</title>
        <authorList>
            <person name="Kim H.-S."/>
            <person name="Busman M."/>
            <person name="Brown D.W."/>
            <person name="Divon H."/>
            <person name="Uhlig S."/>
            <person name="Proctor R.H."/>
        </authorList>
    </citation>
    <scope>NUCLEOTIDE SEQUENCE [LARGE SCALE GENOMIC DNA]</scope>
    <source>
        <strain evidence="3 4">NRRL 20693</strain>
    </source>
</reference>
<feature type="compositionally biased region" description="Acidic residues" evidence="1">
    <location>
        <begin position="59"/>
        <end position="69"/>
    </location>
</feature>
<dbReference type="Proteomes" id="UP000567885">
    <property type="component" value="Unassembled WGS sequence"/>
</dbReference>
<dbReference type="InterPro" id="IPR019315">
    <property type="entry name" value="MMTA2_N"/>
</dbReference>
<feature type="compositionally biased region" description="Basic and acidic residues" evidence="1">
    <location>
        <begin position="70"/>
        <end position="87"/>
    </location>
</feature>
<dbReference type="PANTHER" id="PTHR14580:SF0">
    <property type="entry name" value="MULTIPLE MYELOMA TUMOR-ASSOCIATED PROTEIN 2"/>
    <property type="match status" value="1"/>
</dbReference>
<dbReference type="OrthoDB" id="5390672at2759"/>
<evidence type="ECO:0000313" key="3">
    <source>
        <dbReference type="EMBL" id="KAF5660446.1"/>
    </source>
</evidence>
<feature type="region of interest" description="Disordered" evidence="1">
    <location>
        <begin position="1"/>
        <end position="30"/>
    </location>
</feature>
<evidence type="ECO:0000256" key="1">
    <source>
        <dbReference type="SAM" id="MobiDB-lite"/>
    </source>
</evidence>
<dbReference type="EMBL" id="JAAGWQ010000197">
    <property type="protein sequence ID" value="KAF5660446.1"/>
    <property type="molecule type" value="Genomic_DNA"/>
</dbReference>
<feature type="domain" description="Multiple myeloma tumor-associated protein 2-like N-terminal" evidence="2">
    <location>
        <begin position="11"/>
        <end position="98"/>
    </location>
</feature>
<organism evidence="3 4">
    <name type="scientific">Fusarium heterosporum</name>
    <dbReference type="NCBI Taxonomy" id="42747"/>
    <lineage>
        <taxon>Eukaryota</taxon>
        <taxon>Fungi</taxon>
        <taxon>Dikarya</taxon>
        <taxon>Ascomycota</taxon>
        <taxon>Pezizomycotina</taxon>
        <taxon>Sordariomycetes</taxon>
        <taxon>Hypocreomycetidae</taxon>
        <taxon>Hypocreales</taxon>
        <taxon>Nectriaceae</taxon>
        <taxon>Fusarium</taxon>
        <taxon>Fusarium heterosporum species complex</taxon>
    </lineage>
</organism>
<comment type="caution">
    <text evidence="3">The sequence shown here is derived from an EMBL/GenBank/DDBJ whole genome shotgun (WGS) entry which is preliminary data.</text>
</comment>